<evidence type="ECO:0000313" key="12">
    <source>
        <dbReference type="Proteomes" id="UP000007819"/>
    </source>
</evidence>
<keyword evidence="4 9" id="KW-0728">SH3 domain</keyword>
<dbReference type="PROSITE" id="PS50002">
    <property type="entry name" value="SH3"/>
    <property type="match status" value="1"/>
</dbReference>
<keyword evidence="12" id="KW-1185">Reference proteome</keyword>
<protein>
    <recommendedName>
        <fullName evidence="10">SH3 domain-containing protein</fullName>
    </recommendedName>
</protein>
<dbReference type="OrthoDB" id="5983572at2759"/>
<evidence type="ECO:0000256" key="1">
    <source>
        <dbReference type="ARBA" id="ARBA00004246"/>
    </source>
</evidence>
<name>A0A8R2A6J7_ACYPI</name>
<evidence type="ECO:0000256" key="3">
    <source>
        <dbReference type="ARBA" id="ARBA00007848"/>
    </source>
</evidence>
<dbReference type="OMA" id="NECEYSE"/>
<dbReference type="InterPro" id="IPR021901">
    <property type="entry name" value="CAS_C"/>
</dbReference>
<dbReference type="Proteomes" id="UP000007819">
    <property type="component" value="Chromosome A1"/>
</dbReference>
<dbReference type="GeneID" id="100162043"/>
<evidence type="ECO:0000256" key="7">
    <source>
        <dbReference type="ARBA" id="ARBA00022889"/>
    </source>
</evidence>
<evidence type="ECO:0000313" key="11">
    <source>
        <dbReference type="EnsemblMetazoa" id="XP_001943111.1"/>
    </source>
</evidence>
<dbReference type="GO" id="GO:0005886">
    <property type="term" value="C:plasma membrane"/>
    <property type="evidence" value="ECO:0007669"/>
    <property type="project" value="TreeGrafter"/>
</dbReference>
<evidence type="ECO:0000256" key="8">
    <source>
        <dbReference type="ARBA" id="ARBA00022949"/>
    </source>
</evidence>
<dbReference type="CDD" id="cd11844">
    <property type="entry name" value="SH3_CAS"/>
    <property type="match status" value="1"/>
</dbReference>
<dbReference type="Gene3D" id="2.30.30.40">
    <property type="entry name" value="SH3 Domains"/>
    <property type="match status" value="1"/>
</dbReference>
<dbReference type="CTD" id="38021"/>
<evidence type="ECO:0000256" key="6">
    <source>
        <dbReference type="ARBA" id="ARBA00022553"/>
    </source>
</evidence>
<dbReference type="InterPro" id="IPR036028">
    <property type="entry name" value="SH3-like_dom_sf"/>
</dbReference>
<accession>A0A8R2A6J7</accession>
<organism evidence="11 12">
    <name type="scientific">Acyrthosiphon pisum</name>
    <name type="common">Pea aphid</name>
    <dbReference type="NCBI Taxonomy" id="7029"/>
    <lineage>
        <taxon>Eukaryota</taxon>
        <taxon>Metazoa</taxon>
        <taxon>Ecdysozoa</taxon>
        <taxon>Arthropoda</taxon>
        <taxon>Hexapoda</taxon>
        <taxon>Insecta</taxon>
        <taxon>Pterygota</taxon>
        <taxon>Neoptera</taxon>
        <taxon>Paraneoptera</taxon>
        <taxon>Hemiptera</taxon>
        <taxon>Sternorrhyncha</taxon>
        <taxon>Aphidomorpha</taxon>
        <taxon>Aphidoidea</taxon>
        <taxon>Aphididae</taxon>
        <taxon>Macrosiphini</taxon>
        <taxon>Acyrthosiphon</taxon>
    </lineage>
</organism>
<dbReference type="Gene3D" id="1.20.120.830">
    <property type="entry name" value="Serine-rich domain"/>
    <property type="match status" value="1"/>
</dbReference>
<dbReference type="Pfam" id="PF00018">
    <property type="entry name" value="SH3_1"/>
    <property type="match status" value="1"/>
</dbReference>
<dbReference type="CDD" id="cd11549">
    <property type="entry name" value="Serine_rich_CAS"/>
    <property type="match status" value="1"/>
</dbReference>
<dbReference type="GO" id="GO:0016477">
    <property type="term" value="P:cell migration"/>
    <property type="evidence" value="ECO:0007669"/>
    <property type="project" value="TreeGrafter"/>
</dbReference>
<keyword evidence="6" id="KW-0597">Phosphoprotein</keyword>
<dbReference type="GO" id="GO:0007169">
    <property type="term" value="P:cell surface receptor protein tyrosine kinase signaling pathway"/>
    <property type="evidence" value="ECO:0007669"/>
    <property type="project" value="TreeGrafter"/>
</dbReference>
<dbReference type="CDD" id="cd11564">
    <property type="entry name" value="FAT-like_CAS_C"/>
    <property type="match status" value="1"/>
</dbReference>
<evidence type="ECO:0000256" key="9">
    <source>
        <dbReference type="PROSITE-ProRule" id="PRU00192"/>
    </source>
</evidence>
<evidence type="ECO:0000256" key="4">
    <source>
        <dbReference type="ARBA" id="ARBA00022443"/>
    </source>
</evidence>
<reference evidence="12" key="1">
    <citation type="submission" date="2010-06" db="EMBL/GenBank/DDBJ databases">
        <authorList>
            <person name="Jiang H."/>
            <person name="Abraham K."/>
            <person name="Ali S."/>
            <person name="Alsbrooks S.L."/>
            <person name="Anim B.N."/>
            <person name="Anosike U.S."/>
            <person name="Attaway T."/>
            <person name="Bandaranaike D.P."/>
            <person name="Battles P.K."/>
            <person name="Bell S.N."/>
            <person name="Bell A.V."/>
            <person name="Beltran B."/>
            <person name="Bickham C."/>
            <person name="Bustamante Y."/>
            <person name="Caleb T."/>
            <person name="Canada A."/>
            <person name="Cardenas V."/>
            <person name="Carter K."/>
            <person name="Chacko J."/>
            <person name="Chandrabose M.N."/>
            <person name="Chavez D."/>
            <person name="Chavez A."/>
            <person name="Chen L."/>
            <person name="Chu H.-S."/>
            <person name="Claassen K.J."/>
            <person name="Cockrell R."/>
            <person name="Collins M."/>
            <person name="Cooper J.A."/>
            <person name="Cree A."/>
            <person name="Curry S.M."/>
            <person name="Da Y."/>
            <person name="Dao M.D."/>
            <person name="Das B."/>
            <person name="Davila M.-L."/>
            <person name="Davy-Carroll L."/>
            <person name="Denson S."/>
            <person name="Dinh H."/>
            <person name="Ebong V.E."/>
            <person name="Edwards J.R."/>
            <person name="Egan A."/>
            <person name="El-Daye J."/>
            <person name="Escobedo L."/>
            <person name="Fernandez S."/>
            <person name="Fernando P.R."/>
            <person name="Flagg N."/>
            <person name="Forbes L.D."/>
            <person name="Fowler R.G."/>
            <person name="Fu Q."/>
            <person name="Gabisi R.A."/>
            <person name="Ganer J."/>
            <person name="Garbino Pronczuk A."/>
            <person name="Garcia R.M."/>
            <person name="Garner T."/>
            <person name="Garrett T.E."/>
            <person name="Gonzalez D.A."/>
            <person name="Hamid H."/>
            <person name="Hawkins E.S."/>
            <person name="Hirani K."/>
            <person name="Hogues M.E."/>
            <person name="Hollins B."/>
            <person name="Hsiao C.-H."/>
            <person name="Jabil R."/>
            <person name="James M.L."/>
            <person name="Jhangiani S.N."/>
            <person name="Johnson B."/>
            <person name="Johnson Q."/>
            <person name="Joshi V."/>
            <person name="Kalu J.B."/>
            <person name="Kam C."/>
            <person name="Kashfia A."/>
            <person name="Keebler J."/>
            <person name="Kisamo H."/>
            <person name="Kovar C.L."/>
            <person name="Lago L.A."/>
            <person name="Lai C.-Y."/>
            <person name="Laidlaw J."/>
            <person name="Lara F."/>
            <person name="Le T.-K."/>
            <person name="Lee S.L."/>
            <person name="Legall F.H."/>
            <person name="Lemon S.J."/>
            <person name="Lewis L.R."/>
            <person name="Li B."/>
            <person name="Liu Y."/>
            <person name="Liu Y.-S."/>
            <person name="Lopez J."/>
            <person name="Lozado R.J."/>
            <person name="Lu J."/>
            <person name="Madu R.C."/>
            <person name="Maheshwari M."/>
            <person name="Maheshwari R."/>
            <person name="Malloy K."/>
            <person name="Martinez E."/>
            <person name="Mathew T."/>
            <person name="Mercado I.C."/>
            <person name="Mercado C."/>
            <person name="Meyer B."/>
            <person name="Montgomery K."/>
            <person name="Morgan M.B."/>
            <person name="Munidasa M."/>
            <person name="Nazareth L.V."/>
            <person name="Nelson J."/>
            <person name="Ng B.M."/>
            <person name="Nguyen N.B."/>
            <person name="Nguyen P.Q."/>
            <person name="Nguyen T."/>
            <person name="Obregon M."/>
            <person name="Okwuonu G.O."/>
            <person name="Onwere C.G."/>
            <person name="Orozco G."/>
            <person name="Parra A."/>
            <person name="Patel S."/>
            <person name="Patil S."/>
            <person name="Perez A."/>
            <person name="Perez Y."/>
            <person name="Pham C."/>
            <person name="Primus E.L."/>
            <person name="Pu L.-L."/>
            <person name="Puazo M."/>
            <person name="Qin X."/>
            <person name="Quiroz J.B."/>
            <person name="Reese J."/>
            <person name="Richards S."/>
            <person name="Rives C.M."/>
            <person name="Robberts R."/>
            <person name="Ruiz S.J."/>
            <person name="Ruiz M.J."/>
            <person name="Santibanez J."/>
            <person name="Schneider B.W."/>
            <person name="Sisson I."/>
            <person name="Smith M."/>
            <person name="Sodergren E."/>
            <person name="Song X.-Z."/>
            <person name="Song B.B."/>
            <person name="Summersgill H."/>
            <person name="Thelus R."/>
            <person name="Thornton R.D."/>
            <person name="Trejos Z.Y."/>
            <person name="Usmani K."/>
            <person name="Vattathil S."/>
            <person name="Villasana D."/>
            <person name="Walker D.L."/>
            <person name="Wang S."/>
            <person name="Wang K."/>
            <person name="White C.S."/>
            <person name="Williams A.C."/>
            <person name="Williamson J."/>
            <person name="Wilson K."/>
            <person name="Woghiren I.O."/>
            <person name="Woodworth J.R."/>
            <person name="Worley K.C."/>
            <person name="Wright R.A."/>
            <person name="Wu W."/>
            <person name="Young L."/>
            <person name="Zhang L."/>
            <person name="Zhang J."/>
            <person name="Zhu Y."/>
            <person name="Muzny D.M."/>
            <person name="Weinstock G."/>
            <person name="Gibbs R.A."/>
        </authorList>
    </citation>
    <scope>NUCLEOTIDE SEQUENCE [LARGE SCALE GENOMIC DNA]</scope>
    <source>
        <strain evidence="12">LSR1</strain>
    </source>
</reference>
<keyword evidence="5" id="KW-0963">Cytoplasm</keyword>
<evidence type="ECO:0000256" key="2">
    <source>
        <dbReference type="ARBA" id="ARBA00004496"/>
    </source>
</evidence>
<dbReference type="GO" id="GO:0005925">
    <property type="term" value="C:focal adhesion"/>
    <property type="evidence" value="ECO:0007669"/>
    <property type="project" value="UniProtKB-SubCell"/>
</dbReference>
<proteinExistence type="inferred from homology"/>
<comment type="similarity">
    <text evidence="3">Belongs to the CAS family.</text>
</comment>
<dbReference type="InterPro" id="IPR038319">
    <property type="entry name" value="Serine_rich_sf"/>
</dbReference>
<dbReference type="InterPro" id="IPR001452">
    <property type="entry name" value="SH3_domain"/>
</dbReference>
<dbReference type="SUPFAM" id="SSF50044">
    <property type="entry name" value="SH3-domain"/>
    <property type="match status" value="1"/>
</dbReference>
<keyword evidence="8" id="KW-0965">Cell junction</keyword>
<dbReference type="EnsemblMetazoa" id="XM_001943076.5">
    <property type="protein sequence ID" value="XP_001943111.1"/>
    <property type="gene ID" value="LOC100162043"/>
</dbReference>
<dbReference type="SMART" id="SM00326">
    <property type="entry name" value="SH3"/>
    <property type="match status" value="1"/>
</dbReference>
<sequence length="597" mass="66359">MLQLHQNGSINNGYTNCIARAMYDNIAEAPDELAFKKDDILTVLEQNTAGLEGWWLCSLRGRQGICPGNRLRLIPGVYEVTEPQIISSNCIQDQNHFNHESKHQSWHANLNTVTSQQKLGDLLTYDTPQKTVDTNGYNIPPINHALDRLTSDFTKRPLSIGSSSGCCSDSYDPLPNQHSLVSKESYDVPRQLNIQVTPSSSISSLSTGGICSSTSGSESNRSSSIGLDYDIPRNRTLASLPSELQNLTISSQDYDVPSNSLQPKELSIDLNCALECLDKLTSEVSSNTTQLLNYAGPNWRSQKNLEANLLDIKIISLRLKNSLYQFIEFSEGCLGNAVNARDKGISTKLHPLVFDLMKTDKMISFSTNALDCLDWKPHLLHRDSNNECEYSEDALDKLISCAKLLTDDIRQITSFIKGNSTLLFKKKLICDDDEDDDYEYIGDENGKKPNITSASIKSDSPFSGLSTNDKKIFNFYSHQIVSQSDLLTSHINTFLQIVEENRPPPVFVMKVKYIILIAHQLVVVGDTICRNVQESTVKNHVEQCTKALSAGISTVVQKSKIATQLFPSVTAVQEMVDSIVEISHIVNDLKISVLKIK</sequence>
<dbReference type="RefSeq" id="XP_001943111.1">
    <property type="nucleotide sequence ID" value="XM_001943076.4"/>
</dbReference>
<dbReference type="AlphaFoldDB" id="A0A8R2A6J7"/>
<feature type="domain" description="SH3" evidence="10">
    <location>
        <begin position="14"/>
        <end position="76"/>
    </location>
</feature>
<keyword evidence="7" id="KW-0130">Cell adhesion</keyword>
<dbReference type="InterPro" id="IPR014928">
    <property type="entry name" value="Serine_rich_dom"/>
</dbReference>
<reference evidence="11" key="2">
    <citation type="submission" date="2022-06" db="UniProtKB">
        <authorList>
            <consortium name="EnsemblMetazoa"/>
        </authorList>
    </citation>
    <scope>IDENTIFICATION</scope>
</reference>
<evidence type="ECO:0000259" key="10">
    <source>
        <dbReference type="PROSITE" id="PS50002"/>
    </source>
</evidence>
<dbReference type="GO" id="GO:0005737">
    <property type="term" value="C:cytoplasm"/>
    <property type="evidence" value="ECO:0007669"/>
    <property type="project" value="UniProtKB-SubCell"/>
</dbReference>
<dbReference type="KEGG" id="api:100162043"/>
<dbReference type="GO" id="GO:0007155">
    <property type="term" value="P:cell adhesion"/>
    <property type="evidence" value="ECO:0007669"/>
    <property type="project" value="UniProtKB-KW"/>
</dbReference>
<dbReference type="PANTHER" id="PTHR10654">
    <property type="entry name" value="CAS SCAFFOLDING PROTEIN"/>
    <property type="match status" value="1"/>
</dbReference>
<dbReference type="FunFam" id="2.30.30.40:FF:000009">
    <property type="entry name" value="Breast cancer anti-estrogen resistance 1"/>
    <property type="match status" value="1"/>
</dbReference>
<dbReference type="Pfam" id="PF08824">
    <property type="entry name" value="Serine_rich"/>
    <property type="match status" value="1"/>
</dbReference>
<dbReference type="Gene3D" id="1.20.120.230">
    <property type="entry name" value="Alpha-catenin/vinculin-like"/>
    <property type="match status" value="1"/>
</dbReference>
<dbReference type="InterPro" id="IPR037362">
    <property type="entry name" value="CAS_fam"/>
</dbReference>
<evidence type="ECO:0000256" key="5">
    <source>
        <dbReference type="ARBA" id="ARBA00022490"/>
    </source>
</evidence>
<dbReference type="PANTHER" id="PTHR10654:SF18">
    <property type="entry name" value="IP17195P"/>
    <property type="match status" value="1"/>
</dbReference>
<comment type="subcellular location">
    <subcellularLocation>
        <location evidence="1">Cell junction</location>
        <location evidence="1">Focal adhesion</location>
    </subcellularLocation>
    <subcellularLocation>
        <location evidence="2">Cytoplasm</location>
    </subcellularLocation>
</comment>
<dbReference type="Pfam" id="PF12026">
    <property type="entry name" value="CAS_C"/>
    <property type="match status" value="1"/>
</dbReference>